<feature type="chain" id="PRO_5031059783" description="Secreted protein" evidence="1">
    <location>
        <begin position="20"/>
        <end position="106"/>
    </location>
</feature>
<name>A0A7R9E0Q4_9NEOP</name>
<sequence length="106" mass="11589">MMWATTLLALLSASCATLASPSYYGSPELSVAALQNDVRKQRCNLLRFTASGGCSFNTICAPCEVKSRSAVDQDNRSLKRDDALSHDCLLIALFCSNVTVQRRLWA</sequence>
<evidence type="ECO:0008006" key="3">
    <source>
        <dbReference type="Google" id="ProtNLM"/>
    </source>
</evidence>
<proteinExistence type="predicted"/>
<evidence type="ECO:0000313" key="2">
    <source>
        <dbReference type="EMBL" id="CAD7424328.1"/>
    </source>
</evidence>
<reference evidence="2" key="1">
    <citation type="submission" date="2020-11" db="EMBL/GenBank/DDBJ databases">
        <authorList>
            <person name="Tran Van P."/>
        </authorList>
    </citation>
    <scope>NUCLEOTIDE SEQUENCE</scope>
</reference>
<evidence type="ECO:0000256" key="1">
    <source>
        <dbReference type="SAM" id="SignalP"/>
    </source>
</evidence>
<gene>
    <name evidence="2" type="ORF">TMSB3V08_LOCUS1285</name>
</gene>
<dbReference type="AlphaFoldDB" id="A0A7R9E0Q4"/>
<keyword evidence="1" id="KW-0732">Signal</keyword>
<accession>A0A7R9E0Q4</accession>
<organism evidence="2">
    <name type="scientific">Timema monikensis</name>
    <dbReference type="NCBI Taxonomy" id="170555"/>
    <lineage>
        <taxon>Eukaryota</taxon>
        <taxon>Metazoa</taxon>
        <taxon>Ecdysozoa</taxon>
        <taxon>Arthropoda</taxon>
        <taxon>Hexapoda</taxon>
        <taxon>Insecta</taxon>
        <taxon>Pterygota</taxon>
        <taxon>Neoptera</taxon>
        <taxon>Polyneoptera</taxon>
        <taxon>Phasmatodea</taxon>
        <taxon>Timematodea</taxon>
        <taxon>Timematoidea</taxon>
        <taxon>Timematidae</taxon>
        <taxon>Timema</taxon>
    </lineage>
</organism>
<dbReference type="EMBL" id="OB792777">
    <property type="protein sequence ID" value="CAD7424328.1"/>
    <property type="molecule type" value="Genomic_DNA"/>
</dbReference>
<feature type="signal peptide" evidence="1">
    <location>
        <begin position="1"/>
        <end position="19"/>
    </location>
</feature>
<protein>
    <recommendedName>
        <fullName evidence="3">Secreted protein</fullName>
    </recommendedName>
</protein>